<dbReference type="Gene3D" id="1.10.10.10">
    <property type="entry name" value="Winged helix-like DNA-binding domain superfamily/Winged helix DNA-binding domain"/>
    <property type="match status" value="1"/>
</dbReference>
<dbReference type="FunFam" id="1.10.10.10:FF:000001">
    <property type="entry name" value="LysR family transcriptional regulator"/>
    <property type="match status" value="1"/>
</dbReference>
<sequence>MDFRDLRYFEVIATEGNLGRAAERLFRTQPALTKCIDRLEADLGAQLFEKSGRHMRLTAAGTALLARARRLAIMVEDTSRELQEHASGLRGTIRIGCVPTLAQHLMPSVFQDLLAEAPEVKVELMVAMNDPILRALREGQLDLVVGPVVDADEELESEQFAEDVVVVMAASNHRIFQGEYALRDLLDYKWILPAPGVATRQFLDQTFERNGLARPQIQIESNVLNMILPILEKTHLLGFVTRFNLRSASADLREVELPETTMRRRLGLTYRRTGYISPVMQRISAFLRTRGATLLD</sequence>
<evidence type="ECO:0000256" key="1">
    <source>
        <dbReference type="ARBA" id="ARBA00009437"/>
    </source>
</evidence>
<dbReference type="PRINTS" id="PR00039">
    <property type="entry name" value="HTHLYSR"/>
</dbReference>
<accession>A0A7L9U6L0</accession>
<feature type="domain" description="HTH lysR-type" evidence="5">
    <location>
        <begin position="1"/>
        <end position="58"/>
    </location>
</feature>
<keyword evidence="3" id="KW-0238">DNA-binding</keyword>
<dbReference type="Pfam" id="PF03466">
    <property type="entry name" value="LysR_substrate"/>
    <property type="match status" value="1"/>
</dbReference>
<dbReference type="RefSeq" id="WP_193687083.1">
    <property type="nucleotide sequence ID" value="NZ_CP062941.1"/>
</dbReference>
<dbReference type="Pfam" id="PF00126">
    <property type="entry name" value="HTH_1"/>
    <property type="match status" value="1"/>
</dbReference>
<dbReference type="GO" id="GO:0003677">
    <property type="term" value="F:DNA binding"/>
    <property type="evidence" value="ECO:0007669"/>
    <property type="project" value="UniProtKB-KW"/>
</dbReference>
<dbReference type="AlphaFoldDB" id="A0A7L9U6L0"/>
<protein>
    <submittedName>
        <fullName evidence="6">LysR family transcriptional regulator</fullName>
    </submittedName>
</protein>
<dbReference type="EMBL" id="CP062941">
    <property type="protein sequence ID" value="QOL50059.1"/>
    <property type="molecule type" value="Genomic_DNA"/>
</dbReference>
<evidence type="ECO:0000256" key="3">
    <source>
        <dbReference type="ARBA" id="ARBA00023125"/>
    </source>
</evidence>
<evidence type="ECO:0000313" key="7">
    <source>
        <dbReference type="Proteomes" id="UP000593875"/>
    </source>
</evidence>
<proteinExistence type="inferred from homology"/>
<evidence type="ECO:0000313" key="6">
    <source>
        <dbReference type="EMBL" id="QOL50059.1"/>
    </source>
</evidence>
<keyword evidence="2" id="KW-0805">Transcription regulation</keyword>
<dbReference type="Gene3D" id="3.40.190.290">
    <property type="match status" value="1"/>
</dbReference>
<dbReference type="GO" id="GO:0003700">
    <property type="term" value="F:DNA-binding transcription factor activity"/>
    <property type="evidence" value="ECO:0007669"/>
    <property type="project" value="InterPro"/>
</dbReference>
<dbReference type="Proteomes" id="UP000593875">
    <property type="component" value="Chromosome"/>
</dbReference>
<reference evidence="6 7" key="1">
    <citation type="submission" date="2020-10" db="EMBL/GenBank/DDBJ databases">
        <title>Genome sequencing of Massilia sp. LPB0304.</title>
        <authorList>
            <person name="Kim J."/>
        </authorList>
    </citation>
    <scope>NUCLEOTIDE SEQUENCE [LARGE SCALE GENOMIC DNA]</scope>
    <source>
        <strain evidence="6 7">LPB0304</strain>
    </source>
</reference>
<evidence type="ECO:0000259" key="5">
    <source>
        <dbReference type="PROSITE" id="PS50931"/>
    </source>
</evidence>
<dbReference type="InterPro" id="IPR036390">
    <property type="entry name" value="WH_DNA-bd_sf"/>
</dbReference>
<dbReference type="PROSITE" id="PS50931">
    <property type="entry name" value="HTH_LYSR"/>
    <property type="match status" value="1"/>
</dbReference>
<dbReference type="InterPro" id="IPR000847">
    <property type="entry name" value="LysR_HTH_N"/>
</dbReference>
<dbReference type="SUPFAM" id="SSF46785">
    <property type="entry name" value="Winged helix' DNA-binding domain"/>
    <property type="match status" value="1"/>
</dbReference>
<evidence type="ECO:0000256" key="4">
    <source>
        <dbReference type="ARBA" id="ARBA00023163"/>
    </source>
</evidence>
<dbReference type="KEGG" id="mlir:LPB04_01650"/>
<dbReference type="GO" id="GO:0005829">
    <property type="term" value="C:cytosol"/>
    <property type="evidence" value="ECO:0007669"/>
    <property type="project" value="TreeGrafter"/>
</dbReference>
<evidence type="ECO:0000256" key="2">
    <source>
        <dbReference type="ARBA" id="ARBA00023015"/>
    </source>
</evidence>
<dbReference type="InterPro" id="IPR036388">
    <property type="entry name" value="WH-like_DNA-bd_sf"/>
</dbReference>
<dbReference type="InterPro" id="IPR050950">
    <property type="entry name" value="HTH-type_LysR_regulators"/>
</dbReference>
<dbReference type="PANTHER" id="PTHR30419:SF8">
    <property type="entry name" value="NITROGEN ASSIMILATION TRANSCRIPTIONAL ACTIVATOR-RELATED"/>
    <property type="match status" value="1"/>
</dbReference>
<organism evidence="6 7">
    <name type="scientific">Massilia litorea</name>
    <dbReference type="NCBI Taxonomy" id="2769491"/>
    <lineage>
        <taxon>Bacteria</taxon>
        <taxon>Pseudomonadati</taxon>
        <taxon>Pseudomonadota</taxon>
        <taxon>Betaproteobacteria</taxon>
        <taxon>Burkholderiales</taxon>
        <taxon>Oxalobacteraceae</taxon>
        <taxon>Telluria group</taxon>
        <taxon>Massilia</taxon>
    </lineage>
</organism>
<dbReference type="PANTHER" id="PTHR30419">
    <property type="entry name" value="HTH-TYPE TRANSCRIPTIONAL REGULATOR YBHD"/>
    <property type="match status" value="1"/>
</dbReference>
<gene>
    <name evidence="6" type="ORF">LPB04_01650</name>
</gene>
<dbReference type="SUPFAM" id="SSF53850">
    <property type="entry name" value="Periplasmic binding protein-like II"/>
    <property type="match status" value="1"/>
</dbReference>
<comment type="similarity">
    <text evidence="1">Belongs to the LysR transcriptional regulatory family.</text>
</comment>
<dbReference type="InterPro" id="IPR005119">
    <property type="entry name" value="LysR_subst-bd"/>
</dbReference>
<keyword evidence="4" id="KW-0804">Transcription</keyword>
<name>A0A7L9U6L0_9BURK</name>
<keyword evidence="7" id="KW-1185">Reference proteome</keyword>